<comment type="caution">
    <text evidence="11">The sequence shown here is derived from an EMBL/GenBank/DDBJ whole genome shotgun (WGS) entry which is preliminary data.</text>
</comment>
<evidence type="ECO:0000256" key="5">
    <source>
        <dbReference type="ARBA" id="ARBA00023212"/>
    </source>
</evidence>
<keyword evidence="4 6" id="KW-0067">ATP-binding</keyword>
<dbReference type="GO" id="GO:0005524">
    <property type="term" value="F:ATP binding"/>
    <property type="evidence" value="ECO:0007669"/>
    <property type="project" value="UniProtKB-UniRule"/>
</dbReference>
<organism evidence="11 12">
    <name type="scientific">Balaenoptera physalus</name>
    <name type="common">Fin whale</name>
    <name type="synonym">Balaena physalus</name>
    <dbReference type="NCBI Taxonomy" id="9770"/>
    <lineage>
        <taxon>Eukaryota</taxon>
        <taxon>Metazoa</taxon>
        <taxon>Chordata</taxon>
        <taxon>Craniata</taxon>
        <taxon>Vertebrata</taxon>
        <taxon>Euteleostomi</taxon>
        <taxon>Mammalia</taxon>
        <taxon>Eutheria</taxon>
        <taxon>Laurasiatheria</taxon>
        <taxon>Artiodactyla</taxon>
        <taxon>Whippomorpha</taxon>
        <taxon>Cetacea</taxon>
        <taxon>Mysticeti</taxon>
        <taxon>Balaenopteridae</taxon>
        <taxon>Balaenoptera</taxon>
    </lineage>
</organism>
<proteinExistence type="inferred from homology"/>
<dbReference type="SUPFAM" id="SSF52540">
    <property type="entry name" value="P-loop containing nucleoside triphosphate hydrolases"/>
    <property type="match status" value="1"/>
</dbReference>
<gene>
    <name evidence="11" type="ORF">E2I00_007202</name>
</gene>
<dbReference type="PANTHER" id="PTHR47972:SF5">
    <property type="entry name" value="KINESIN-LIKE PROTEIN KIFC3"/>
    <property type="match status" value="1"/>
</dbReference>
<dbReference type="PROSITE" id="PS00411">
    <property type="entry name" value="KINESIN_MOTOR_1"/>
    <property type="match status" value="1"/>
</dbReference>
<feature type="coiled-coil region" evidence="8">
    <location>
        <begin position="203"/>
        <end position="252"/>
    </location>
</feature>
<dbReference type="OrthoDB" id="3176171at2759"/>
<reference evidence="11 12" key="1">
    <citation type="journal article" date="2019" name="PLoS ONE">
        <title>Genomic analyses reveal an absence of contemporary introgressive admixture between fin whales and blue whales, despite known hybrids.</title>
        <authorList>
            <person name="Westbury M.V."/>
            <person name="Petersen B."/>
            <person name="Lorenzen E.D."/>
        </authorList>
    </citation>
    <scope>NUCLEOTIDE SEQUENCE [LARGE SCALE GENOMIC DNA]</scope>
    <source>
        <strain evidence="11">FinWhale-01</strain>
    </source>
</reference>
<evidence type="ECO:0000256" key="9">
    <source>
        <dbReference type="SAM" id="MobiDB-lite"/>
    </source>
</evidence>
<evidence type="ECO:0000259" key="10">
    <source>
        <dbReference type="PROSITE" id="PS50067"/>
    </source>
</evidence>
<evidence type="ECO:0000256" key="4">
    <source>
        <dbReference type="ARBA" id="ARBA00022840"/>
    </source>
</evidence>
<evidence type="ECO:0000313" key="11">
    <source>
        <dbReference type="EMBL" id="KAB0396242.1"/>
    </source>
</evidence>
<evidence type="ECO:0000256" key="6">
    <source>
        <dbReference type="PROSITE-ProRule" id="PRU00283"/>
    </source>
</evidence>
<dbReference type="GO" id="GO:0008017">
    <property type="term" value="F:microtubule binding"/>
    <property type="evidence" value="ECO:0007669"/>
    <property type="project" value="InterPro"/>
</dbReference>
<dbReference type="SMART" id="SM00129">
    <property type="entry name" value="KISc"/>
    <property type="match status" value="1"/>
</dbReference>
<dbReference type="GO" id="GO:0003777">
    <property type="term" value="F:microtubule motor activity"/>
    <property type="evidence" value="ECO:0007669"/>
    <property type="project" value="InterPro"/>
</dbReference>
<dbReference type="InterPro" id="IPR027640">
    <property type="entry name" value="Kinesin-like_fam"/>
</dbReference>
<feature type="domain" description="Kinesin motor" evidence="10">
    <location>
        <begin position="315"/>
        <end position="596"/>
    </location>
</feature>
<keyword evidence="2" id="KW-0963">Cytoplasm</keyword>
<sequence>SACCKPGGRRRPDQPTAELWTELTGLVGRYCWCIGSAASPGATRERRRPRDAGGARALIGREEAGRCRLVALHPTRCSESEDGPGGAAEGRPAEVSLEEALVRLAEFLSVQLGAEESFGNSADLSKPGDVPPLLTVTGQLLALLAWIRSPRGRQVLPQATQPASGVQPPTPAGAPESSSVLTGSTPPQDPHPKKKALPFHQGLGVQEAQLQGLRGALRQLQQETEQNCRRELQQMRAQLAGLRARMASLRQGCGDLRGLVSTFTQSCQGSLSEARGQVSWALGALSAGGAGTQLLEAQQEPPTGCPGRPLELKGNIRVLCRLRPGTPSSLVSLEPGPGGTVTTCYRGHQRRFRLDWVFPPHASQEEVFRELESAVLSCLGGYSVCIFTYGQTGTGKTYSMEGPPEDPGIAPRALQSLFREMGTGGQHHVTLSMVEIYNEAVRRGGDPGGWPHPLGRAQSGVVAPGEAARWGCAVLQAPALYSHLGRGRRSRPALSSVLQMLNLGRSNRATAATAMNQHSSRSHALVTLTLRTASPSSGTLHLVDLAGSERAWKAGAAGTSHEDRDGAQRLREARTINRSLLALGGVMAALRARRPH</sequence>
<dbReference type="Gene3D" id="3.40.850.10">
    <property type="entry name" value="Kinesin motor domain"/>
    <property type="match status" value="1"/>
</dbReference>
<comment type="subcellular location">
    <subcellularLocation>
        <location evidence="1">Cytoplasm</location>
        <location evidence="1">Cytoskeleton</location>
    </subcellularLocation>
</comment>
<accession>A0A643C827</accession>
<dbReference type="GO" id="GO:0007018">
    <property type="term" value="P:microtubule-based movement"/>
    <property type="evidence" value="ECO:0007669"/>
    <property type="project" value="InterPro"/>
</dbReference>
<protein>
    <recommendedName>
        <fullName evidence="7">Kinesin-like protein</fullName>
    </recommendedName>
</protein>
<keyword evidence="3 6" id="KW-0547">Nucleotide-binding</keyword>
<dbReference type="InterPro" id="IPR019821">
    <property type="entry name" value="Kinesin_motor_CS"/>
</dbReference>
<evidence type="ECO:0000256" key="7">
    <source>
        <dbReference type="RuleBase" id="RU000394"/>
    </source>
</evidence>
<dbReference type="InterPro" id="IPR027417">
    <property type="entry name" value="P-loop_NTPase"/>
</dbReference>
<dbReference type="PROSITE" id="PS50067">
    <property type="entry name" value="KINESIN_MOTOR_2"/>
    <property type="match status" value="1"/>
</dbReference>
<evidence type="ECO:0000313" key="12">
    <source>
        <dbReference type="Proteomes" id="UP000437017"/>
    </source>
</evidence>
<feature type="region of interest" description="Disordered" evidence="9">
    <location>
        <begin position="157"/>
        <end position="197"/>
    </location>
</feature>
<dbReference type="PRINTS" id="PR00380">
    <property type="entry name" value="KINESINHEAVY"/>
</dbReference>
<comment type="similarity">
    <text evidence="6 7">Belongs to the TRAFAC class myosin-kinesin ATPase superfamily. Kinesin family.</text>
</comment>
<dbReference type="InterPro" id="IPR001752">
    <property type="entry name" value="Kinesin_motor_dom"/>
</dbReference>
<dbReference type="InterPro" id="IPR036961">
    <property type="entry name" value="Kinesin_motor_dom_sf"/>
</dbReference>
<dbReference type="AlphaFoldDB" id="A0A643C827"/>
<keyword evidence="7" id="KW-0493">Microtubule</keyword>
<keyword evidence="5" id="KW-0206">Cytoskeleton</keyword>
<keyword evidence="12" id="KW-1185">Reference proteome</keyword>
<evidence type="ECO:0000256" key="8">
    <source>
        <dbReference type="SAM" id="Coils"/>
    </source>
</evidence>
<evidence type="ECO:0000256" key="2">
    <source>
        <dbReference type="ARBA" id="ARBA00022490"/>
    </source>
</evidence>
<dbReference type="GO" id="GO:0005874">
    <property type="term" value="C:microtubule"/>
    <property type="evidence" value="ECO:0007669"/>
    <property type="project" value="UniProtKB-KW"/>
</dbReference>
<feature type="compositionally biased region" description="Polar residues" evidence="9">
    <location>
        <begin position="176"/>
        <end position="186"/>
    </location>
</feature>
<dbReference type="EMBL" id="SGJD01002218">
    <property type="protein sequence ID" value="KAB0396242.1"/>
    <property type="molecule type" value="Genomic_DNA"/>
</dbReference>
<dbReference type="PANTHER" id="PTHR47972">
    <property type="entry name" value="KINESIN-LIKE PROTEIN KLP-3"/>
    <property type="match status" value="1"/>
</dbReference>
<keyword evidence="8" id="KW-0175">Coiled coil</keyword>
<dbReference type="Pfam" id="PF00225">
    <property type="entry name" value="Kinesin"/>
    <property type="match status" value="2"/>
</dbReference>
<evidence type="ECO:0000256" key="1">
    <source>
        <dbReference type="ARBA" id="ARBA00004245"/>
    </source>
</evidence>
<feature type="non-terminal residue" evidence="11">
    <location>
        <position position="1"/>
    </location>
</feature>
<feature type="binding site" evidence="6">
    <location>
        <begin position="390"/>
        <end position="397"/>
    </location>
    <ligand>
        <name>ATP</name>
        <dbReference type="ChEBI" id="CHEBI:30616"/>
    </ligand>
</feature>
<evidence type="ECO:0000256" key="3">
    <source>
        <dbReference type="ARBA" id="ARBA00022741"/>
    </source>
</evidence>
<feature type="non-terminal residue" evidence="11">
    <location>
        <position position="596"/>
    </location>
</feature>
<dbReference type="Proteomes" id="UP000437017">
    <property type="component" value="Unassembled WGS sequence"/>
</dbReference>
<name>A0A643C827_BALPH</name>
<keyword evidence="6 7" id="KW-0505">Motor protein</keyword>